<organism evidence="1 2">
    <name type="scientific">Paenibacillus zeisoli</name>
    <dbReference type="NCBI Taxonomy" id="2496267"/>
    <lineage>
        <taxon>Bacteria</taxon>
        <taxon>Bacillati</taxon>
        <taxon>Bacillota</taxon>
        <taxon>Bacilli</taxon>
        <taxon>Bacillales</taxon>
        <taxon>Paenibacillaceae</taxon>
        <taxon>Paenibacillus</taxon>
    </lineage>
</organism>
<dbReference type="AlphaFoldDB" id="A0A3S1D710"/>
<evidence type="ECO:0000313" key="2">
    <source>
        <dbReference type="Proteomes" id="UP000272464"/>
    </source>
</evidence>
<dbReference type="EMBL" id="RZNX01000010">
    <property type="protein sequence ID" value="RUT28485.1"/>
    <property type="molecule type" value="Genomic_DNA"/>
</dbReference>
<dbReference type="Proteomes" id="UP000272464">
    <property type="component" value="Unassembled WGS sequence"/>
</dbReference>
<evidence type="ECO:0000313" key="1">
    <source>
        <dbReference type="EMBL" id="RUT28485.1"/>
    </source>
</evidence>
<evidence type="ECO:0008006" key="3">
    <source>
        <dbReference type="Google" id="ProtNLM"/>
    </source>
</evidence>
<gene>
    <name evidence="1" type="ORF">EJP77_17905</name>
</gene>
<proteinExistence type="predicted"/>
<dbReference type="OrthoDB" id="2706506at2"/>
<sequence length="112" mass="13139">MLWKYERGRVMKKTFYVSVQGRSVLEDPGAAAYEWVIEAAPEEADELRRKLSSSAEADEDEFMDFVFPWPDTPEDGRHARYSERINRVYQEIYRLGTSETRSQMENSNLIHA</sequence>
<name>A0A3S1D710_9BACL</name>
<accession>A0A3S1D710</accession>
<comment type="caution">
    <text evidence="1">The sequence shown here is derived from an EMBL/GenBank/DDBJ whole genome shotgun (WGS) entry which is preliminary data.</text>
</comment>
<keyword evidence="2" id="KW-1185">Reference proteome</keyword>
<protein>
    <recommendedName>
        <fullName evidence="3">Hydrolase</fullName>
    </recommendedName>
</protein>
<reference evidence="1 2" key="1">
    <citation type="submission" date="2018-12" db="EMBL/GenBank/DDBJ databases">
        <authorList>
            <person name="Sun L."/>
            <person name="Chen Z."/>
        </authorList>
    </citation>
    <scope>NUCLEOTIDE SEQUENCE [LARGE SCALE GENOMIC DNA]</scope>
    <source>
        <strain evidence="1 2">3-5-3</strain>
    </source>
</reference>